<feature type="domain" description="GGDEF" evidence="1">
    <location>
        <begin position="66"/>
        <end position="196"/>
    </location>
</feature>
<dbReference type="SUPFAM" id="SSF55073">
    <property type="entry name" value="Nucleotide cyclase"/>
    <property type="match status" value="1"/>
</dbReference>
<dbReference type="AlphaFoldDB" id="A0A381J8L1"/>
<dbReference type="CDD" id="cd01949">
    <property type="entry name" value="GGDEF"/>
    <property type="match status" value="1"/>
</dbReference>
<keyword evidence="3" id="KW-1185">Reference proteome</keyword>
<dbReference type="NCBIfam" id="TIGR00254">
    <property type="entry name" value="GGDEF"/>
    <property type="match status" value="1"/>
</dbReference>
<sequence length="196" mass="22532">MNYEHMDIKLLLKSIKAKDEIILELEEKLKESLYYASRDAVTELLNRRAGLSLLEKEIEISKINGTSITICFVDIDGFKYINDNFGHTKGDKVLKDVGKTLKESIRKTDILMRIGGDEFVIVFCNTKIDDANKLWSGIDEQINKLNKETYYNYNISLSYGFSEYSSESPLSIKELLHNADKSMYSNKVIYSNKKSN</sequence>
<reference evidence="2 3" key="1">
    <citation type="submission" date="2018-06" db="EMBL/GenBank/DDBJ databases">
        <authorList>
            <consortium name="Pathogen Informatics"/>
            <person name="Doyle S."/>
        </authorList>
    </citation>
    <scope>NUCLEOTIDE SEQUENCE [LARGE SCALE GENOMIC DNA]</scope>
    <source>
        <strain evidence="2 3">NCTC9836</strain>
    </source>
</reference>
<name>A0A381J8L1_9CLOT</name>
<accession>A0A381J8L1</accession>
<dbReference type="RefSeq" id="WP_172556313.1">
    <property type="nucleotide sequence ID" value="NZ_UFWZ01000001.1"/>
</dbReference>
<evidence type="ECO:0000259" key="1">
    <source>
        <dbReference type="PROSITE" id="PS50887"/>
    </source>
</evidence>
<protein>
    <submittedName>
        <fullName evidence="2">Diguanylate cyclase/phosphodiesterase</fullName>
        <ecNumber evidence="2">2.7.7.65</ecNumber>
    </submittedName>
</protein>
<dbReference type="EC" id="2.7.7.65" evidence="2"/>
<dbReference type="InterPro" id="IPR029787">
    <property type="entry name" value="Nucleotide_cyclase"/>
</dbReference>
<dbReference type="PANTHER" id="PTHR45138">
    <property type="entry name" value="REGULATORY COMPONENTS OF SENSORY TRANSDUCTION SYSTEM"/>
    <property type="match status" value="1"/>
</dbReference>
<dbReference type="Proteomes" id="UP000254664">
    <property type="component" value="Unassembled WGS sequence"/>
</dbReference>
<dbReference type="InterPro" id="IPR043128">
    <property type="entry name" value="Rev_trsase/Diguanyl_cyclase"/>
</dbReference>
<dbReference type="SMART" id="SM00267">
    <property type="entry name" value="GGDEF"/>
    <property type="match status" value="1"/>
</dbReference>
<proteinExistence type="predicted"/>
<evidence type="ECO:0000313" key="2">
    <source>
        <dbReference type="EMBL" id="SUY47614.1"/>
    </source>
</evidence>
<keyword evidence="2" id="KW-0808">Transferase</keyword>
<dbReference type="GO" id="GO:0052621">
    <property type="term" value="F:diguanylate cyclase activity"/>
    <property type="evidence" value="ECO:0007669"/>
    <property type="project" value="UniProtKB-EC"/>
</dbReference>
<organism evidence="2 3">
    <name type="scientific">Clostridium putrefaciens</name>
    <dbReference type="NCBI Taxonomy" id="99675"/>
    <lineage>
        <taxon>Bacteria</taxon>
        <taxon>Bacillati</taxon>
        <taxon>Bacillota</taxon>
        <taxon>Clostridia</taxon>
        <taxon>Eubacteriales</taxon>
        <taxon>Clostridiaceae</taxon>
        <taxon>Clostridium</taxon>
    </lineage>
</organism>
<dbReference type="GO" id="GO:1902201">
    <property type="term" value="P:negative regulation of bacterial-type flagellum-dependent cell motility"/>
    <property type="evidence" value="ECO:0007669"/>
    <property type="project" value="TreeGrafter"/>
</dbReference>
<gene>
    <name evidence="2" type="primary">dosC</name>
    <name evidence="2" type="ORF">NCTC9836_01949</name>
</gene>
<dbReference type="EMBL" id="UFWZ01000001">
    <property type="protein sequence ID" value="SUY47614.1"/>
    <property type="molecule type" value="Genomic_DNA"/>
</dbReference>
<dbReference type="PROSITE" id="PS50887">
    <property type="entry name" value="GGDEF"/>
    <property type="match status" value="1"/>
</dbReference>
<dbReference type="InterPro" id="IPR000160">
    <property type="entry name" value="GGDEF_dom"/>
</dbReference>
<dbReference type="Pfam" id="PF00990">
    <property type="entry name" value="GGDEF"/>
    <property type="match status" value="1"/>
</dbReference>
<dbReference type="GO" id="GO:0043709">
    <property type="term" value="P:cell adhesion involved in single-species biofilm formation"/>
    <property type="evidence" value="ECO:0007669"/>
    <property type="project" value="TreeGrafter"/>
</dbReference>
<dbReference type="PANTHER" id="PTHR45138:SF23">
    <property type="entry name" value="SIGNALING PROTEIN"/>
    <property type="match status" value="1"/>
</dbReference>
<evidence type="ECO:0000313" key="3">
    <source>
        <dbReference type="Proteomes" id="UP000254664"/>
    </source>
</evidence>
<dbReference type="GO" id="GO:0005886">
    <property type="term" value="C:plasma membrane"/>
    <property type="evidence" value="ECO:0007669"/>
    <property type="project" value="TreeGrafter"/>
</dbReference>
<dbReference type="Gene3D" id="3.30.70.270">
    <property type="match status" value="1"/>
</dbReference>
<dbReference type="InterPro" id="IPR050469">
    <property type="entry name" value="Diguanylate_Cyclase"/>
</dbReference>
<keyword evidence="2" id="KW-0548">Nucleotidyltransferase</keyword>